<evidence type="ECO:0000259" key="8">
    <source>
        <dbReference type="PROSITE" id="PS51328"/>
    </source>
</evidence>
<keyword evidence="10" id="KW-1185">Reference proteome</keyword>
<dbReference type="GO" id="GO:0006888">
    <property type="term" value="P:endoplasmic reticulum to Golgi vesicle-mediated transport"/>
    <property type="evidence" value="ECO:0007669"/>
    <property type="project" value="TreeGrafter"/>
</dbReference>
<organism evidence="9 10">
    <name type="scientific">Hyphopichia burtonii NRRL Y-1933</name>
    <dbReference type="NCBI Taxonomy" id="984485"/>
    <lineage>
        <taxon>Eukaryota</taxon>
        <taxon>Fungi</taxon>
        <taxon>Dikarya</taxon>
        <taxon>Ascomycota</taxon>
        <taxon>Saccharomycotina</taxon>
        <taxon>Pichiomycetes</taxon>
        <taxon>Debaryomycetaceae</taxon>
        <taxon>Hyphopichia</taxon>
    </lineage>
</organism>
<dbReference type="Pfam" id="PF03388">
    <property type="entry name" value="Lectin_leg-like"/>
    <property type="match status" value="1"/>
</dbReference>
<evidence type="ECO:0000256" key="7">
    <source>
        <dbReference type="SAM" id="SignalP"/>
    </source>
</evidence>
<dbReference type="GO" id="GO:0000139">
    <property type="term" value="C:Golgi membrane"/>
    <property type="evidence" value="ECO:0007669"/>
    <property type="project" value="TreeGrafter"/>
</dbReference>
<evidence type="ECO:0000256" key="4">
    <source>
        <dbReference type="ARBA" id="ARBA00022989"/>
    </source>
</evidence>
<dbReference type="PROSITE" id="PS51328">
    <property type="entry name" value="L_LECTIN_LIKE"/>
    <property type="match status" value="1"/>
</dbReference>
<dbReference type="GO" id="GO:0005793">
    <property type="term" value="C:endoplasmic reticulum-Golgi intermediate compartment"/>
    <property type="evidence" value="ECO:0007669"/>
    <property type="project" value="TreeGrafter"/>
</dbReference>
<reference evidence="10" key="1">
    <citation type="submission" date="2016-05" db="EMBL/GenBank/DDBJ databases">
        <title>Comparative genomics of biotechnologically important yeasts.</title>
        <authorList>
            <consortium name="DOE Joint Genome Institute"/>
            <person name="Riley R."/>
            <person name="Haridas S."/>
            <person name="Wolfe K.H."/>
            <person name="Lopes M.R."/>
            <person name="Hittinger C.T."/>
            <person name="Goker M."/>
            <person name="Salamov A."/>
            <person name="Wisecaver J."/>
            <person name="Long T.M."/>
            <person name="Aerts A.L."/>
            <person name="Barry K."/>
            <person name="Choi C."/>
            <person name="Clum A."/>
            <person name="Coughlan A.Y."/>
            <person name="Deshpande S."/>
            <person name="Douglass A.P."/>
            <person name="Hanson S.J."/>
            <person name="Klenk H.-P."/>
            <person name="Labutti K."/>
            <person name="Lapidus A."/>
            <person name="Lindquist E."/>
            <person name="Lipzen A."/>
            <person name="Meier-Kolthoff J.P."/>
            <person name="Ohm R.A."/>
            <person name="Otillar R.P."/>
            <person name="Pangilinan J."/>
            <person name="Peng Y."/>
            <person name="Rokas A."/>
            <person name="Rosa C.A."/>
            <person name="Scheuner C."/>
            <person name="Sibirny A.A."/>
            <person name="Slot J.C."/>
            <person name="Stielow J.B."/>
            <person name="Sun H."/>
            <person name="Kurtzman C.P."/>
            <person name="Blackwell M."/>
            <person name="Grigoriev I.V."/>
            <person name="Jeffries T.W."/>
        </authorList>
    </citation>
    <scope>NUCLEOTIDE SEQUENCE [LARGE SCALE GENOMIC DNA]</scope>
    <source>
        <strain evidence="10">NRRL Y-1933</strain>
    </source>
</reference>
<name>A0A1E4RM11_9ASCO</name>
<dbReference type="InterPro" id="IPR051136">
    <property type="entry name" value="Intracellular_Lectin-GPT"/>
</dbReference>
<dbReference type="STRING" id="984485.A0A1E4RM11"/>
<evidence type="ECO:0000256" key="2">
    <source>
        <dbReference type="ARBA" id="ARBA00022692"/>
    </source>
</evidence>
<feature type="signal peptide" evidence="7">
    <location>
        <begin position="1"/>
        <end position="21"/>
    </location>
</feature>
<feature type="chain" id="PRO_5009162375" evidence="7">
    <location>
        <begin position="22"/>
        <end position="487"/>
    </location>
</feature>
<sequence length="487" mass="55097">MLFRNVFSSAAIFFIAQHINADIIDHKKDNQASPADTPGHMSLPGLFELESIDELKLNWETYNGIRLDTGRLLFENGPGSVWSTPQLANTRDEWTIETTFRLTPKNGDSNIHHDQSNGLAFWLINPSNTGPIDDRNVNNYGGPSQFDGFQFLMNNKDETGLKIFANDGSKVLLNSLSDSIGNCGFNFLQSDIPYSIRVSYSKQRNWFKVQVDNNLCFKTNAIVLPDEIDDFKFGVSANIGDTSEFFELFGINVWSHLTSDAIDDHGLINSGQVKVDADTVVVKDKSDNFVPPSYIRESLMERTRRQQEEIAKQQSNGLSNDGLKEISQKLAQVEQSINNIKFGDGSSAPSYDIKVLETYIQDIKNVQSQQSQILSDLQQSYTDFKSTITQQYSQMLSAVSKLNEKVIGEVREHQFSMEEVGKKVDLLMANHKEISHQYQNQQPLQIPKTDYPGTIVKWILIIIFASILVLTLVIYRLRHDIKHSKLL</sequence>
<evidence type="ECO:0000256" key="3">
    <source>
        <dbReference type="ARBA" id="ARBA00022729"/>
    </source>
</evidence>
<evidence type="ECO:0000256" key="5">
    <source>
        <dbReference type="ARBA" id="ARBA00023136"/>
    </source>
</evidence>
<feature type="domain" description="L-type lectin-like" evidence="8">
    <location>
        <begin position="33"/>
        <end position="256"/>
    </location>
</feature>
<dbReference type="RefSeq" id="XP_020077377.1">
    <property type="nucleotide sequence ID" value="XM_020222919.1"/>
</dbReference>
<dbReference type="EMBL" id="KV454539">
    <property type="protein sequence ID" value="ODV68310.1"/>
    <property type="molecule type" value="Genomic_DNA"/>
</dbReference>
<keyword evidence="3 7" id="KW-0732">Signal</keyword>
<protein>
    <submittedName>
        <fullName evidence="9">Concanavalin A-like lectin/glucanase</fullName>
    </submittedName>
</protein>
<dbReference type="GO" id="GO:0005537">
    <property type="term" value="F:D-mannose binding"/>
    <property type="evidence" value="ECO:0007669"/>
    <property type="project" value="TreeGrafter"/>
</dbReference>
<gene>
    <name evidence="9" type="ORF">HYPBUDRAFT_185647</name>
</gene>
<dbReference type="InterPro" id="IPR013320">
    <property type="entry name" value="ConA-like_dom_sf"/>
</dbReference>
<comment type="subcellular location">
    <subcellularLocation>
        <location evidence="1">Membrane</location>
        <topology evidence="1">Single-pass type I membrane protein</topology>
    </subcellularLocation>
</comment>
<keyword evidence="9" id="KW-0430">Lectin</keyword>
<dbReference type="Gene3D" id="2.60.120.200">
    <property type="match status" value="1"/>
</dbReference>
<dbReference type="GeneID" id="30997468"/>
<accession>A0A1E4RM11</accession>
<evidence type="ECO:0000256" key="1">
    <source>
        <dbReference type="ARBA" id="ARBA00004479"/>
    </source>
</evidence>
<dbReference type="PANTHER" id="PTHR12223">
    <property type="entry name" value="VESICULAR MANNOSE-BINDING LECTIN"/>
    <property type="match status" value="1"/>
</dbReference>
<dbReference type="PANTHER" id="PTHR12223:SF28">
    <property type="entry name" value="LECTIN, MANNOSE BINDING 1 LIKE"/>
    <property type="match status" value="1"/>
</dbReference>
<dbReference type="AlphaFoldDB" id="A0A1E4RM11"/>
<keyword evidence="2 6" id="KW-0812">Transmembrane</keyword>
<dbReference type="GO" id="GO:0030134">
    <property type="term" value="C:COPII-coated ER to Golgi transport vesicle"/>
    <property type="evidence" value="ECO:0007669"/>
    <property type="project" value="TreeGrafter"/>
</dbReference>
<evidence type="ECO:0000256" key="6">
    <source>
        <dbReference type="SAM" id="Phobius"/>
    </source>
</evidence>
<dbReference type="GO" id="GO:0005789">
    <property type="term" value="C:endoplasmic reticulum membrane"/>
    <property type="evidence" value="ECO:0007669"/>
    <property type="project" value="TreeGrafter"/>
</dbReference>
<keyword evidence="5 6" id="KW-0472">Membrane</keyword>
<keyword evidence="4 6" id="KW-1133">Transmembrane helix</keyword>
<evidence type="ECO:0000313" key="10">
    <source>
        <dbReference type="Proteomes" id="UP000095085"/>
    </source>
</evidence>
<evidence type="ECO:0000313" key="9">
    <source>
        <dbReference type="EMBL" id="ODV68310.1"/>
    </source>
</evidence>
<proteinExistence type="predicted"/>
<dbReference type="SUPFAM" id="SSF49899">
    <property type="entry name" value="Concanavalin A-like lectins/glucanases"/>
    <property type="match status" value="1"/>
</dbReference>
<feature type="transmembrane region" description="Helical" evidence="6">
    <location>
        <begin position="455"/>
        <end position="475"/>
    </location>
</feature>
<dbReference type="OrthoDB" id="10265193at2759"/>
<dbReference type="Proteomes" id="UP000095085">
    <property type="component" value="Unassembled WGS sequence"/>
</dbReference>
<dbReference type="InterPro" id="IPR005052">
    <property type="entry name" value="Lectin_leg"/>
</dbReference>